<accession>A0ABX8VHH0</accession>
<keyword evidence="4 6" id="KW-1133">Transmembrane helix</keyword>
<keyword evidence="2" id="KW-0813">Transport</keyword>
<organism evidence="7 8">
    <name type="scientific">Mycolicibacterium pallens</name>
    <dbReference type="NCBI Taxonomy" id="370524"/>
    <lineage>
        <taxon>Bacteria</taxon>
        <taxon>Bacillati</taxon>
        <taxon>Actinomycetota</taxon>
        <taxon>Actinomycetes</taxon>
        <taxon>Mycobacteriales</taxon>
        <taxon>Mycobacteriaceae</taxon>
        <taxon>Mycolicibacterium</taxon>
    </lineage>
</organism>
<keyword evidence="8" id="KW-1185">Reference proteome</keyword>
<dbReference type="PANTHER" id="PTHR11101:SF80">
    <property type="entry name" value="PHOSPHATE TRANSPORTER"/>
    <property type="match status" value="1"/>
</dbReference>
<keyword evidence="3 6" id="KW-0812">Transmembrane</keyword>
<protein>
    <submittedName>
        <fullName evidence="7">Inorganic phosphate transporter</fullName>
    </submittedName>
</protein>
<name>A0ABX8VHH0_9MYCO</name>
<evidence type="ECO:0000256" key="3">
    <source>
        <dbReference type="ARBA" id="ARBA00022692"/>
    </source>
</evidence>
<feature type="transmembrane region" description="Helical" evidence="6">
    <location>
        <begin position="139"/>
        <end position="163"/>
    </location>
</feature>
<evidence type="ECO:0000256" key="2">
    <source>
        <dbReference type="ARBA" id="ARBA00022448"/>
    </source>
</evidence>
<dbReference type="RefSeq" id="WP_096311888.1">
    <property type="nucleotide sequence ID" value="NZ_BAAAVX010000006.1"/>
</dbReference>
<proteinExistence type="predicted"/>
<dbReference type="Proteomes" id="UP000825367">
    <property type="component" value="Chromosome"/>
</dbReference>
<evidence type="ECO:0000256" key="1">
    <source>
        <dbReference type="ARBA" id="ARBA00004141"/>
    </source>
</evidence>
<evidence type="ECO:0000256" key="6">
    <source>
        <dbReference type="SAM" id="Phobius"/>
    </source>
</evidence>
<feature type="transmembrane region" description="Helical" evidence="6">
    <location>
        <begin position="312"/>
        <end position="332"/>
    </location>
</feature>
<dbReference type="PANTHER" id="PTHR11101">
    <property type="entry name" value="PHOSPHATE TRANSPORTER"/>
    <property type="match status" value="1"/>
</dbReference>
<dbReference type="EMBL" id="CP080333">
    <property type="protein sequence ID" value="QYL15421.1"/>
    <property type="molecule type" value="Genomic_DNA"/>
</dbReference>
<evidence type="ECO:0000313" key="8">
    <source>
        <dbReference type="Proteomes" id="UP000825367"/>
    </source>
</evidence>
<evidence type="ECO:0000256" key="4">
    <source>
        <dbReference type="ARBA" id="ARBA00022989"/>
    </source>
</evidence>
<feature type="transmembrane region" description="Helical" evidence="6">
    <location>
        <begin position="204"/>
        <end position="224"/>
    </location>
</feature>
<dbReference type="Pfam" id="PF01384">
    <property type="entry name" value="PHO4"/>
    <property type="match status" value="1"/>
</dbReference>
<reference evidence="7 8" key="1">
    <citation type="submission" date="2021-07" db="EMBL/GenBank/DDBJ databases">
        <title>Whole genome sequencing of non-tuberculosis mycobacteria type-strains.</title>
        <authorList>
            <person name="Igarashi Y."/>
            <person name="Osugi A."/>
            <person name="Mitarai S."/>
        </authorList>
    </citation>
    <scope>NUCLEOTIDE SEQUENCE [LARGE SCALE GENOMIC DNA]</scope>
    <source>
        <strain evidence="7 8">JCM 16370</strain>
    </source>
</reference>
<gene>
    <name evidence="7" type="ORF">K0O64_20170</name>
</gene>
<feature type="transmembrane region" description="Helical" evidence="6">
    <location>
        <begin position="80"/>
        <end position="100"/>
    </location>
</feature>
<sequence>MSTVILLVAIGLAVVFDVTNGFHDSANSVAALVATRAATPGQALVLATVGNFAGPLLMGTAVADTVGGVVTVAPNETLPAVGAALTAAIGWNLVTWWFGLPSSSSHALIGGLIGAAVAAGGFVGVRWGGIDHGKPDGVLGVLAGLAISPVLGVLAGALGMAVAGRALRRARREFNSVVRRGEWLTASALALSHGANDAQKTMGVITLLLLATGHLSVFSVPIWVRLMAAASLTVGTAFGGWRIVRTVGSGVYRIAPLDGLVSQGGSAAVILAGAALGAPVSTTHVVASSVVGVGIAQRAQHVRWTVVREIGAAWMITLPISALLGAAAFLLWREFI</sequence>
<feature type="transmembrane region" description="Helical" evidence="6">
    <location>
        <begin position="107"/>
        <end position="127"/>
    </location>
</feature>
<comment type="subcellular location">
    <subcellularLocation>
        <location evidence="1">Membrane</location>
        <topology evidence="1">Multi-pass membrane protein</topology>
    </subcellularLocation>
</comment>
<evidence type="ECO:0000313" key="7">
    <source>
        <dbReference type="EMBL" id="QYL15421.1"/>
    </source>
</evidence>
<evidence type="ECO:0000256" key="5">
    <source>
        <dbReference type="ARBA" id="ARBA00023136"/>
    </source>
</evidence>
<dbReference type="InterPro" id="IPR001204">
    <property type="entry name" value="Phos_transporter"/>
</dbReference>
<keyword evidence="5 6" id="KW-0472">Membrane</keyword>